<dbReference type="AlphaFoldDB" id="A0AAE5WTP6"/>
<organism evidence="2 3">
    <name type="scientific">Rhizobium acidisoli</name>
    <dbReference type="NCBI Taxonomy" id="1538158"/>
    <lineage>
        <taxon>Bacteria</taxon>
        <taxon>Pseudomonadati</taxon>
        <taxon>Pseudomonadota</taxon>
        <taxon>Alphaproteobacteria</taxon>
        <taxon>Hyphomicrobiales</taxon>
        <taxon>Rhizobiaceae</taxon>
        <taxon>Rhizobium/Agrobacterium group</taxon>
        <taxon>Rhizobium</taxon>
    </lineage>
</organism>
<evidence type="ECO:0000313" key="3">
    <source>
        <dbReference type="Proteomes" id="UP000220927"/>
    </source>
</evidence>
<feature type="region of interest" description="Disordered" evidence="1">
    <location>
        <begin position="42"/>
        <end position="66"/>
    </location>
</feature>
<protein>
    <submittedName>
        <fullName evidence="2">Uncharacterized protein</fullName>
    </submittedName>
</protein>
<keyword evidence="3" id="KW-1185">Reference proteome</keyword>
<reference evidence="2 3" key="1">
    <citation type="submission" date="2019-01" db="EMBL/GenBank/DDBJ databases">
        <title>Genomic insights into the origins and evolution of symbiotic genes in the Phaseolus vulgaris microsymbionts.</title>
        <authorList>
            <person name="Tong W."/>
        </authorList>
    </citation>
    <scope>NUCLEOTIDE SEQUENCE [LARGE SCALE GENOMIC DNA]</scope>
    <source>
        <strain evidence="2 3">FH23</strain>
        <plasmid evidence="3">prapfh23c</plasmid>
    </source>
</reference>
<evidence type="ECO:0000256" key="1">
    <source>
        <dbReference type="SAM" id="MobiDB-lite"/>
    </source>
</evidence>
<sequence>MPHAASTDRREAAPPAATMLDLLSKSGDFVVDLAIYDAGRSSGRVPPRRHVCQRPRNPVAGGSPASSRVAINVGVSAVH</sequence>
<dbReference type="KEGG" id="rad:CO657_30320"/>
<proteinExistence type="predicted"/>
<gene>
    <name evidence="2" type="ORF">CO657_30320</name>
</gene>
<evidence type="ECO:0000313" key="2">
    <source>
        <dbReference type="EMBL" id="QAS82164.1"/>
    </source>
</evidence>
<accession>A0AAE5WTP6</accession>
<keyword evidence="2" id="KW-0614">Plasmid</keyword>
<name>A0AAE5WTP6_9HYPH</name>
<dbReference type="Proteomes" id="UP000220927">
    <property type="component" value="Plasmid pRapFH23c"/>
</dbReference>
<dbReference type="EMBL" id="CP035001">
    <property type="protein sequence ID" value="QAS82164.1"/>
    <property type="molecule type" value="Genomic_DNA"/>
</dbReference>
<geneLocation type="plasmid" evidence="3">
    <name>prapfh23c</name>
</geneLocation>